<dbReference type="AlphaFoldDB" id="A0A5J4UWU1"/>
<accession>A0A5J4UWU1</accession>
<comment type="caution">
    <text evidence="2">The sequence shown here is derived from an EMBL/GenBank/DDBJ whole genome shotgun (WGS) entry which is preliminary data.</text>
</comment>
<evidence type="ECO:0000313" key="3">
    <source>
        <dbReference type="Proteomes" id="UP000324800"/>
    </source>
</evidence>
<feature type="region of interest" description="Disordered" evidence="1">
    <location>
        <begin position="1"/>
        <end position="29"/>
    </location>
</feature>
<proteinExistence type="predicted"/>
<gene>
    <name evidence="2" type="ORF">EZS28_029921</name>
</gene>
<dbReference type="EMBL" id="SNRW01011887">
    <property type="protein sequence ID" value="KAA6374552.1"/>
    <property type="molecule type" value="Genomic_DNA"/>
</dbReference>
<sequence>RVDDGIETETDEYGLLYNEDEDEDEVDVN</sequence>
<dbReference type="Proteomes" id="UP000324800">
    <property type="component" value="Unassembled WGS sequence"/>
</dbReference>
<organism evidence="2 3">
    <name type="scientific">Streblomastix strix</name>
    <dbReference type="NCBI Taxonomy" id="222440"/>
    <lineage>
        <taxon>Eukaryota</taxon>
        <taxon>Metamonada</taxon>
        <taxon>Preaxostyla</taxon>
        <taxon>Oxymonadida</taxon>
        <taxon>Streblomastigidae</taxon>
        <taxon>Streblomastix</taxon>
    </lineage>
</organism>
<feature type="non-terminal residue" evidence="2">
    <location>
        <position position="1"/>
    </location>
</feature>
<evidence type="ECO:0000256" key="1">
    <source>
        <dbReference type="SAM" id="MobiDB-lite"/>
    </source>
</evidence>
<protein>
    <submittedName>
        <fullName evidence="2">Uncharacterized protein</fullName>
    </submittedName>
</protein>
<name>A0A5J4UWU1_9EUKA</name>
<reference evidence="2 3" key="1">
    <citation type="submission" date="2019-03" db="EMBL/GenBank/DDBJ databases">
        <title>Single cell metagenomics reveals metabolic interactions within the superorganism composed of flagellate Streblomastix strix and complex community of Bacteroidetes bacteria on its surface.</title>
        <authorList>
            <person name="Treitli S.C."/>
            <person name="Kolisko M."/>
            <person name="Husnik F."/>
            <person name="Keeling P."/>
            <person name="Hampl V."/>
        </authorList>
    </citation>
    <scope>NUCLEOTIDE SEQUENCE [LARGE SCALE GENOMIC DNA]</scope>
    <source>
        <strain evidence="2">ST1C</strain>
    </source>
</reference>
<evidence type="ECO:0000313" key="2">
    <source>
        <dbReference type="EMBL" id="KAA6374552.1"/>
    </source>
</evidence>